<name>A0A835I1W4_9MAGN</name>
<accession>A0A835I1W4</accession>
<sequence>MIEGTKLSSISYLLLLCLSVEEKKLQLMKISQLISTFLLCQVHKSATILQQLAAICSLSERTTWMKILSWESLHGWLHSTVSSIHHLSIALLLQNIFVQALPAEYLKQGEADTLVPMWMKTLANAATDYLDSKSRDGVRDHHGHMQGKGGRTLKRIIRDFADTHRSVSSLIT</sequence>
<protein>
    <submittedName>
        <fullName evidence="1">Uncharacterized protein</fullName>
    </submittedName>
</protein>
<dbReference type="AlphaFoldDB" id="A0A835I1W4"/>
<evidence type="ECO:0000313" key="2">
    <source>
        <dbReference type="Proteomes" id="UP000631114"/>
    </source>
</evidence>
<keyword evidence="2" id="KW-1185">Reference proteome</keyword>
<reference evidence="1 2" key="1">
    <citation type="submission" date="2020-10" db="EMBL/GenBank/DDBJ databases">
        <title>The Coptis chinensis genome and diversification of protoberbering-type alkaloids.</title>
        <authorList>
            <person name="Wang B."/>
            <person name="Shu S."/>
            <person name="Song C."/>
            <person name="Liu Y."/>
        </authorList>
    </citation>
    <scope>NUCLEOTIDE SEQUENCE [LARGE SCALE GENOMIC DNA]</scope>
    <source>
        <strain evidence="1">HL-2020</strain>
        <tissue evidence="1">Leaf</tissue>
    </source>
</reference>
<comment type="caution">
    <text evidence="1">The sequence shown here is derived from an EMBL/GenBank/DDBJ whole genome shotgun (WGS) entry which is preliminary data.</text>
</comment>
<dbReference type="Proteomes" id="UP000631114">
    <property type="component" value="Unassembled WGS sequence"/>
</dbReference>
<organism evidence="1 2">
    <name type="scientific">Coptis chinensis</name>
    <dbReference type="NCBI Taxonomy" id="261450"/>
    <lineage>
        <taxon>Eukaryota</taxon>
        <taxon>Viridiplantae</taxon>
        <taxon>Streptophyta</taxon>
        <taxon>Embryophyta</taxon>
        <taxon>Tracheophyta</taxon>
        <taxon>Spermatophyta</taxon>
        <taxon>Magnoliopsida</taxon>
        <taxon>Ranunculales</taxon>
        <taxon>Ranunculaceae</taxon>
        <taxon>Coptidoideae</taxon>
        <taxon>Coptis</taxon>
    </lineage>
</organism>
<evidence type="ECO:0000313" key="1">
    <source>
        <dbReference type="EMBL" id="KAF9607558.1"/>
    </source>
</evidence>
<dbReference type="OrthoDB" id="435593at2759"/>
<dbReference type="EMBL" id="JADFTS010000005">
    <property type="protein sequence ID" value="KAF9607558.1"/>
    <property type="molecule type" value="Genomic_DNA"/>
</dbReference>
<proteinExistence type="predicted"/>
<gene>
    <name evidence="1" type="ORF">IFM89_036920</name>
</gene>